<dbReference type="EMBL" id="UYJE01006075">
    <property type="protein sequence ID" value="VDI42846.1"/>
    <property type="molecule type" value="Genomic_DNA"/>
</dbReference>
<keyword evidence="2" id="KW-0175">Coiled coil</keyword>
<dbReference type="Gene3D" id="4.10.60.10">
    <property type="entry name" value="Zinc finger, CCHC-type"/>
    <property type="match status" value="1"/>
</dbReference>
<dbReference type="GO" id="GO:0008270">
    <property type="term" value="F:zinc ion binding"/>
    <property type="evidence" value="ECO:0007669"/>
    <property type="project" value="UniProtKB-KW"/>
</dbReference>
<keyword evidence="1" id="KW-0863">Zinc-finger</keyword>
<dbReference type="InterPro" id="IPR036875">
    <property type="entry name" value="Znf_CCHC_sf"/>
</dbReference>
<keyword evidence="1" id="KW-0862">Zinc</keyword>
<evidence type="ECO:0000313" key="5">
    <source>
        <dbReference type="EMBL" id="VDI42846.1"/>
    </source>
</evidence>
<feature type="compositionally biased region" description="Basic residues" evidence="3">
    <location>
        <begin position="283"/>
        <end position="294"/>
    </location>
</feature>
<dbReference type="SMART" id="SM00343">
    <property type="entry name" value="ZnF_C2HC"/>
    <property type="match status" value="1"/>
</dbReference>
<dbReference type="OrthoDB" id="10321746at2759"/>
<feature type="domain" description="CCHC-type" evidence="4">
    <location>
        <begin position="53"/>
        <end position="69"/>
    </location>
</feature>
<evidence type="ECO:0000256" key="1">
    <source>
        <dbReference type="PROSITE-ProRule" id="PRU00047"/>
    </source>
</evidence>
<protein>
    <recommendedName>
        <fullName evidence="4">CCHC-type domain-containing protein</fullName>
    </recommendedName>
</protein>
<dbReference type="SUPFAM" id="SSF57756">
    <property type="entry name" value="Retrovirus zinc finger-like domains"/>
    <property type="match status" value="1"/>
</dbReference>
<feature type="compositionally biased region" description="Low complexity" evidence="3">
    <location>
        <begin position="264"/>
        <end position="276"/>
    </location>
</feature>
<dbReference type="PROSITE" id="PS50158">
    <property type="entry name" value="ZF_CCHC"/>
    <property type="match status" value="1"/>
</dbReference>
<organism evidence="5 6">
    <name type="scientific">Mytilus galloprovincialis</name>
    <name type="common">Mediterranean mussel</name>
    <dbReference type="NCBI Taxonomy" id="29158"/>
    <lineage>
        <taxon>Eukaryota</taxon>
        <taxon>Metazoa</taxon>
        <taxon>Spiralia</taxon>
        <taxon>Lophotrochozoa</taxon>
        <taxon>Mollusca</taxon>
        <taxon>Bivalvia</taxon>
        <taxon>Autobranchia</taxon>
        <taxon>Pteriomorphia</taxon>
        <taxon>Mytilida</taxon>
        <taxon>Mytiloidea</taxon>
        <taxon>Mytilidae</taxon>
        <taxon>Mytilinae</taxon>
        <taxon>Mytilus</taxon>
    </lineage>
</organism>
<feature type="coiled-coil region" evidence="2">
    <location>
        <begin position="124"/>
        <end position="197"/>
    </location>
</feature>
<proteinExistence type="predicted"/>
<evidence type="ECO:0000256" key="2">
    <source>
        <dbReference type="SAM" id="Coils"/>
    </source>
</evidence>
<gene>
    <name evidence="5" type="ORF">MGAL_10B006937</name>
</gene>
<dbReference type="Proteomes" id="UP000596742">
    <property type="component" value="Unassembled WGS sequence"/>
</dbReference>
<accession>A0A8B6F360</accession>
<dbReference type="Pfam" id="PF00098">
    <property type="entry name" value="zf-CCHC"/>
    <property type="match status" value="1"/>
</dbReference>
<evidence type="ECO:0000256" key="3">
    <source>
        <dbReference type="SAM" id="MobiDB-lite"/>
    </source>
</evidence>
<dbReference type="InterPro" id="IPR001878">
    <property type="entry name" value="Znf_CCHC"/>
</dbReference>
<keyword evidence="1" id="KW-0479">Metal-binding</keyword>
<dbReference type="AlphaFoldDB" id="A0A8B6F360"/>
<comment type="caution">
    <text evidence="5">The sequence shown here is derived from an EMBL/GenBank/DDBJ whole genome shotgun (WGS) entry which is preliminary data.</text>
</comment>
<reference evidence="5" key="1">
    <citation type="submission" date="2018-11" db="EMBL/GenBank/DDBJ databases">
        <authorList>
            <person name="Alioto T."/>
            <person name="Alioto T."/>
        </authorList>
    </citation>
    <scope>NUCLEOTIDE SEQUENCE</scope>
</reference>
<dbReference type="GO" id="GO:0003676">
    <property type="term" value="F:nucleic acid binding"/>
    <property type="evidence" value="ECO:0007669"/>
    <property type="project" value="InterPro"/>
</dbReference>
<keyword evidence="6" id="KW-1185">Reference proteome</keyword>
<evidence type="ECO:0000259" key="4">
    <source>
        <dbReference type="PROSITE" id="PS50158"/>
    </source>
</evidence>
<feature type="region of interest" description="Disordered" evidence="3">
    <location>
        <begin position="261"/>
        <end position="297"/>
    </location>
</feature>
<sequence>MNIYGIPIVYDRNHPRQEDSVNRQKEFKGVAYHQSNFQRPQTNSTFDRHVNFKCFRCGQFGHFKVNCTSPSKVPKSTKRKERDSIRLRVFLAKKMNNDFPFSTLDDEDFQITVTKTNHPVKMEMNSLKINIQKLRNEIVAQEKEIVNKNTRISDLALSLEVKEEMHDEECEQLENFIKAQGEQYEELEKQRRFAEITLFSVQTSVESANRGLYQELQQEKQTVQEWIKICEKKSEDIMHYRSLWENVKLKLEETQIEISMLKQSSSNGNNNTAPNNMRYSRGQNHRSRGNRPNRRGFGNYKIVSVLYP</sequence>
<name>A0A8B6F360_MYTGA</name>
<evidence type="ECO:0000313" key="6">
    <source>
        <dbReference type="Proteomes" id="UP000596742"/>
    </source>
</evidence>